<evidence type="ECO:0000313" key="1">
    <source>
        <dbReference type="EMBL" id="KAJ9085517.1"/>
    </source>
</evidence>
<dbReference type="Proteomes" id="UP001165960">
    <property type="component" value="Unassembled WGS sequence"/>
</dbReference>
<evidence type="ECO:0000313" key="2">
    <source>
        <dbReference type="Proteomes" id="UP001165960"/>
    </source>
</evidence>
<keyword evidence="2" id="KW-1185">Reference proteome</keyword>
<proteinExistence type="predicted"/>
<gene>
    <name evidence="1" type="primary">PSH1_1</name>
    <name evidence="1" type="ORF">DSO57_1013170</name>
</gene>
<protein>
    <submittedName>
        <fullName evidence="1">E3 ubiquitin ligase</fullName>
    </submittedName>
</protein>
<accession>A0ACC2UGL3</accession>
<dbReference type="EMBL" id="QTSX02000758">
    <property type="protein sequence ID" value="KAJ9085517.1"/>
    <property type="molecule type" value="Genomic_DNA"/>
</dbReference>
<name>A0ACC2UGL3_9FUNG</name>
<sequence>MSAKSCEENFKPAPTSDSAECSKDIVLKTNTQINGLTDPRDQIISSLKQSVSRLTEENKSLVKELSALKESSEKLKNGLYCAICLNYYHVPHNLECGHVFCFCCIRDWLTTLVSKGAKLHCPLCRLKVEKTPNFVLALHLHLIETLELEESKHPKVIASITEHMNRYENESKKWQNIFPDCGIRTTLWDGDDDVARCTTCNWEVVGKSCANCGATYSGDSENERTDSDTCDSEHSSHSCGPNADDHESEDSDASNDSFVCHDDEIDFDSKAGSDDGVPGTYASRRTPARSVIISDDENNSDSDVVISESRTESSPESKPTNLPVSNASWKNKPRAIILSGSDSESSEDNIVASKQQPRSLRQIQSDSE</sequence>
<comment type="caution">
    <text evidence="1">The sequence shown here is derived from an EMBL/GenBank/DDBJ whole genome shotgun (WGS) entry which is preliminary data.</text>
</comment>
<reference evidence="1" key="1">
    <citation type="submission" date="2022-04" db="EMBL/GenBank/DDBJ databases">
        <title>Genome of the entomopathogenic fungus Entomophthora muscae.</title>
        <authorList>
            <person name="Elya C."/>
            <person name="Lovett B.R."/>
            <person name="Lee E."/>
            <person name="Macias A.M."/>
            <person name="Hajek A.E."/>
            <person name="De Bivort B.L."/>
            <person name="Kasson M.T."/>
            <person name="De Fine Licht H.H."/>
            <person name="Stajich J.E."/>
        </authorList>
    </citation>
    <scope>NUCLEOTIDE SEQUENCE</scope>
    <source>
        <strain evidence="1">Berkeley</strain>
    </source>
</reference>
<organism evidence="1 2">
    <name type="scientific">Entomophthora muscae</name>
    <dbReference type="NCBI Taxonomy" id="34485"/>
    <lineage>
        <taxon>Eukaryota</taxon>
        <taxon>Fungi</taxon>
        <taxon>Fungi incertae sedis</taxon>
        <taxon>Zoopagomycota</taxon>
        <taxon>Entomophthoromycotina</taxon>
        <taxon>Entomophthoromycetes</taxon>
        <taxon>Entomophthorales</taxon>
        <taxon>Entomophthoraceae</taxon>
        <taxon>Entomophthora</taxon>
    </lineage>
</organism>